<dbReference type="HOGENOM" id="CLU_133130_0_0_0"/>
<dbReference type="EMBL" id="DF820458">
    <property type="protein sequence ID" value="GAK52244.1"/>
    <property type="molecule type" value="Genomic_DNA"/>
</dbReference>
<dbReference type="InterPro" id="IPR011576">
    <property type="entry name" value="Pyridox_Oxase_N"/>
</dbReference>
<evidence type="ECO:0000259" key="1">
    <source>
        <dbReference type="Pfam" id="PF01243"/>
    </source>
</evidence>
<dbReference type="STRING" id="1499966.U14_03495"/>
<organism evidence="2">
    <name type="scientific">Candidatus Moduliflexus flocculans</name>
    <dbReference type="NCBI Taxonomy" id="1499966"/>
    <lineage>
        <taxon>Bacteria</taxon>
        <taxon>Candidatus Moduliflexota</taxon>
        <taxon>Candidatus Moduliflexia</taxon>
        <taxon>Candidatus Moduliflexales</taxon>
        <taxon>Candidatus Moduliflexaceae</taxon>
    </lineage>
</organism>
<evidence type="ECO:0000313" key="2">
    <source>
        <dbReference type="EMBL" id="GAK52244.1"/>
    </source>
</evidence>
<gene>
    <name evidence="2" type="ORF">U14_03495</name>
</gene>
<reference evidence="2" key="1">
    <citation type="journal article" date="2015" name="PeerJ">
        <title>First genomic representation of candidate bacterial phylum KSB3 points to enhanced environmental sensing as a trigger of wastewater bulking.</title>
        <authorList>
            <person name="Sekiguchi Y."/>
            <person name="Ohashi A."/>
            <person name="Parks D.H."/>
            <person name="Yamauchi T."/>
            <person name="Tyson G.W."/>
            <person name="Hugenholtz P."/>
        </authorList>
    </citation>
    <scope>NUCLEOTIDE SEQUENCE [LARGE SCALE GENOMIC DNA]</scope>
</reference>
<accession>A0A081BPC8</accession>
<proteinExistence type="predicted"/>
<dbReference type="Proteomes" id="UP000030700">
    <property type="component" value="Unassembled WGS sequence"/>
</dbReference>
<dbReference type="Pfam" id="PF01243">
    <property type="entry name" value="PNPOx_N"/>
    <property type="match status" value="1"/>
</dbReference>
<evidence type="ECO:0000313" key="3">
    <source>
        <dbReference type="Proteomes" id="UP000030700"/>
    </source>
</evidence>
<feature type="domain" description="Pyridoxamine 5'-phosphate oxidase N-terminal" evidence="1">
    <location>
        <begin position="11"/>
        <end position="138"/>
    </location>
</feature>
<dbReference type="PANTHER" id="PTHR34818">
    <property type="entry name" value="PROTEIN BLI-3"/>
    <property type="match status" value="1"/>
</dbReference>
<protein>
    <submittedName>
        <fullName evidence="2">Pyridoxamine 5'-phosphate oxidase-related, FMN-binding</fullName>
    </submittedName>
</protein>
<dbReference type="InterPro" id="IPR052917">
    <property type="entry name" value="Stress-Dev_Protein"/>
</dbReference>
<dbReference type="Gene3D" id="2.30.110.10">
    <property type="entry name" value="Electron Transport, Fmn-binding Protein, Chain A"/>
    <property type="match status" value="1"/>
</dbReference>
<keyword evidence="3" id="KW-1185">Reference proteome</keyword>
<dbReference type="InterPro" id="IPR012349">
    <property type="entry name" value="Split_barrel_FMN-bd"/>
</dbReference>
<dbReference type="AlphaFoldDB" id="A0A081BPC8"/>
<dbReference type="PANTHER" id="PTHR34818:SF1">
    <property type="entry name" value="PROTEIN BLI-3"/>
    <property type="match status" value="1"/>
</dbReference>
<name>A0A081BPC8_9BACT</name>
<sequence>METTTIKEVSLKLIESAEAAYLTNIGSDGFPNTRAMLNLRNTTQYPGLRDFFSKLDPFQLYFSTNTASRKVTQMKENPNVSVYYCQPKSFHGVMLGGKIEIVEDDNIKQALWQPGWEIYYPKGFNDPDHTVLRMSPLFLRGWYHLQRLELTF</sequence>
<dbReference type="SUPFAM" id="SSF50475">
    <property type="entry name" value="FMN-binding split barrel"/>
    <property type="match status" value="1"/>
</dbReference>